<dbReference type="PANTHER" id="PTHR32226:SF2">
    <property type="entry name" value="TELO2-INTERACTING PROTEIN 2"/>
    <property type="match status" value="1"/>
</dbReference>
<dbReference type="EMBL" id="LCWV01000002">
    <property type="protein sequence ID" value="PWI75797.1"/>
    <property type="molecule type" value="Genomic_DNA"/>
</dbReference>
<reference evidence="3" key="1">
    <citation type="submission" date="2015-05" db="EMBL/GenBank/DDBJ databases">
        <authorList>
            <person name="Wang D.B."/>
            <person name="Wang M."/>
        </authorList>
    </citation>
    <scope>NUCLEOTIDE SEQUENCE</scope>
    <source>
        <strain evidence="3">36-1</strain>
    </source>
</reference>
<dbReference type="InterPro" id="IPR016024">
    <property type="entry name" value="ARM-type_fold"/>
</dbReference>
<dbReference type="PANTHER" id="PTHR32226">
    <property type="entry name" value="TELO2-INTERACTING PROTEIN 2"/>
    <property type="match status" value="1"/>
</dbReference>
<dbReference type="SUPFAM" id="SSF48371">
    <property type="entry name" value="ARM repeat"/>
    <property type="match status" value="1"/>
</dbReference>
<name>A0A2U3EMQ6_PURLI</name>
<evidence type="ECO:0000313" key="2">
    <source>
        <dbReference type="EMBL" id="KAK4088273.1"/>
    </source>
</evidence>
<evidence type="ECO:0000256" key="1">
    <source>
        <dbReference type="ARBA" id="ARBA00034736"/>
    </source>
</evidence>
<dbReference type="Proteomes" id="UP001287286">
    <property type="component" value="Unassembled WGS sequence"/>
</dbReference>
<dbReference type="Proteomes" id="UP000245956">
    <property type="component" value="Unassembled WGS sequence"/>
</dbReference>
<dbReference type="AlphaFoldDB" id="A0A2U3EMQ6"/>
<dbReference type="GO" id="GO:0110078">
    <property type="term" value="C:TTT Hsp90 cochaperone complex"/>
    <property type="evidence" value="ECO:0007669"/>
    <property type="project" value="InterPro"/>
</dbReference>
<accession>A0A2U3EMQ6</accession>
<evidence type="ECO:0000313" key="3">
    <source>
        <dbReference type="EMBL" id="PWI75797.1"/>
    </source>
</evidence>
<reference evidence="2 5" key="4">
    <citation type="journal article" date="2024" name="Microbiol. Resour. Announc.">
        <title>Genome annotations for the ascomycete fungi Trichoderma harzianum, Trichoderma aggressivum, and Purpureocillium lilacinum.</title>
        <authorList>
            <person name="Beijen E.P.W."/>
            <person name="Ohm R.A."/>
        </authorList>
    </citation>
    <scope>NUCLEOTIDE SEQUENCE [LARGE SCALE GENOMIC DNA]</scope>
    <source>
        <strain evidence="2 5">CBS 150709</strain>
    </source>
</reference>
<sequence>MLNQPSDKLDVSLTNAVHPIISKALSGLSFLPDNESLSATRGLVPHSTPAVAMTRRFLCRGNLEQLDLIDVALDIKDWIDEHSSNLWFDRAAAKLRAAPDGKSRHDEMLNLYARLSKTPLLGRSGPANTQELCQAIIAVVLPLDGTIDMASRGPAAELALACLALLSSPLDDAALITVIAYTEDSAPWTTSGGACLAAQLVQSQLPQEKLADFISGPLLQSYIRPIISSAASSRLTGSGRPVQFHHNTDASQKARLDAAWKRCEPPVTTVFGWAVEKAHHDLIDEKWPLFLPALLAFTTDHDITVRERGLQLVSVFVHKCSPKTLRNTGVGDLLQDAIFPTLLSLPSLTPEPESAKLLRAAYPVLMQLAQADPDPEHPLRRRILDKVLRDGILEGYHHASEHVTIAEILMRNAAGIVSCLGVFSVRHLQGLLGMVESTMTDPFAVAHPPTVEAAIDLLCSIVLHCWPRLSGSAHGRRVIRATSECWLNVQDQEQLGNEPLSAGDRKRLQDRLRTSARLVMASLGEHKPEMKQGVFEAVRREPRLTALFAENASDTQLGDER</sequence>
<organism evidence="3 4">
    <name type="scientific">Purpureocillium lilacinum</name>
    <name type="common">Paecilomyces lilacinus</name>
    <dbReference type="NCBI Taxonomy" id="33203"/>
    <lineage>
        <taxon>Eukaryota</taxon>
        <taxon>Fungi</taxon>
        <taxon>Dikarya</taxon>
        <taxon>Ascomycota</taxon>
        <taxon>Pezizomycotina</taxon>
        <taxon>Sordariomycetes</taxon>
        <taxon>Hypocreomycetidae</taxon>
        <taxon>Hypocreales</taxon>
        <taxon>Ophiocordycipitaceae</taxon>
        <taxon>Purpureocillium</taxon>
    </lineage>
</organism>
<dbReference type="GO" id="GO:0005634">
    <property type="term" value="C:nucleus"/>
    <property type="evidence" value="ECO:0007669"/>
    <property type="project" value="TreeGrafter"/>
</dbReference>
<comment type="similarity">
    <text evidence="1">Belongs to the TTI2 family.</text>
</comment>
<gene>
    <name evidence="3" type="ORF">PCL_06455</name>
    <name evidence="2" type="ORF">Purlil1_7466</name>
</gene>
<comment type="caution">
    <text evidence="3">The sequence shown here is derived from an EMBL/GenBank/DDBJ whole genome shotgun (WGS) entry which is preliminary data.</text>
</comment>
<dbReference type="Pfam" id="PF10521">
    <property type="entry name" value="Tti2"/>
    <property type="match status" value="1"/>
</dbReference>
<evidence type="ECO:0000313" key="5">
    <source>
        <dbReference type="Proteomes" id="UP001287286"/>
    </source>
</evidence>
<dbReference type="GO" id="GO:0005829">
    <property type="term" value="C:cytosol"/>
    <property type="evidence" value="ECO:0007669"/>
    <property type="project" value="TreeGrafter"/>
</dbReference>
<dbReference type="InterPro" id="IPR018870">
    <property type="entry name" value="Tti2"/>
</dbReference>
<keyword evidence="5" id="KW-1185">Reference proteome</keyword>
<dbReference type="EMBL" id="JAWRVI010000026">
    <property type="protein sequence ID" value="KAK4088273.1"/>
    <property type="molecule type" value="Genomic_DNA"/>
</dbReference>
<proteinExistence type="inferred from homology"/>
<reference evidence="3 4" key="2">
    <citation type="journal article" date="2016" name="Front. Microbiol.">
        <title>Genome and transcriptome sequences reveal the specific parasitism of the nematophagous Purpureocillium lilacinum 36-1.</title>
        <authorList>
            <person name="Xie J."/>
            <person name="Li S."/>
            <person name="Mo C."/>
            <person name="Xiao X."/>
            <person name="Peng D."/>
            <person name="Wang G."/>
            <person name="Xiao Y."/>
        </authorList>
    </citation>
    <scope>NUCLEOTIDE SEQUENCE [LARGE SCALE GENOMIC DNA]</scope>
    <source>
        <strain evidence="3 4">36-1</strain>
    </source>
</reference>
<protein>
    <submittedName>
        <fullName evidence="3">Uncharacterized protein</fullName>
    </submittedName>
</protein>
<evidence type="ECO:0000313" key="4">
    <source>
        <dbReference type="Proteomes" id="UP000245956"/>
    </source>
</evidence>
<reference evidence="2" key="3">
    <citation type="submission" date="2023-11" db="EMBL/GenBank/DDBJ databases">
        <authorList>
            <person name="Beijen E."/>
            <person name="Ohm R.A."/>
        </authorList>
    </citation>
    <scope>NUCLEOTIDE SEQUENCE</scope>
    <source>
        <strain evidence="2">CBS 150709</strain>
    </source>
</reference>